<evidence type="ECO:0000313" key="2">
    <source>
        <dbReference type="EMBL" id="SDM99030.1"/>
    </source>
</evidence>
<keyword evidence="1" id="KW-0472">Membrane</keyword>
<evidence type="ECO:0000256" key="1">
    <source>
        <dbReference type="SAM" id="Phobius"/>
    </source>
</evidence>
<keyword evidence="3" id="KW-1185">Reference proteome</keyword>
<name>A0A1G9XQN3_9FIRM</name>
<dbReference type="RefSeq" id="WP_281240851.1">
    <property type="nucleotide sequence ID" value="NZ_FNHQ01000019.1"/>
</dbReference>
<evidence type="ECO:0008006" key="4">
    <source>
        <dbReference type="Google" id="ProtNLM"/>
    </source>
</evidence>
<keyword evidence="1" id="KW-1133">Transmembrane helix</keyword>
<dbReference type="NCBIfam" id="NF040920">
    <property type="entry name" value="CD1871A_fam"/>
    <property type="match status" value="1"/>
</dbReference>
<dbReference type="STRING" id="349095.SAMN05660299_01895"/>
<dbReference type="InterPro" id="IPR047708">
    <property type="entry name" value="CD1871A-like"/>
</dbReference>
<gene>
    <name evidence="2" type="ORF">SAMN05660299_01895</name>
</gene>
<protein>
    <recommendedName>
        <fullName evidence="4">Thioredoxin</fullName>
    </recommendedName>
</protein>
<keyword evidence="1" id="KW-0812">Transmembrane</keyword>
<dbReference type="Proteomes" id="UP000199309">
    <property type="component" value="Unassembled WGS sequence"/>
</dbReference>
<feature type="transmembrane region" description="Helical" evidence="1">
    <location>
        <begin position="6"/>
        <end position="23"/>
    </location>
</feature>
<dbReference type="EMBL" id="FNHQ01000019">
    <property type="protein sequence ID" value="SDM99030.1"/>
    <property type="molecule type" value="Genomic_DNA"/>
</dbReference>
<reference evidence="2 3" key="1">
    <citation type="submission" date="2016-10" db="EMBL/GenBank/DDBJ databases">
        <authorList>
            <person name="de Groot N.N."/>
        </authorList>
    </citation>
    <scope>NUCLEOTIDE SEQUENCE [LARGE SCALE GENOMIC DNA]</scope>
    <source>
        <strain evidence="2 3">DSM 16981</strain>
    </source>
</reference>
<organism evidence="2 3">
    <name type="scientific">Megasphaera paucivorans</name>
    <dbReference type="NCBI Taxonomy" id="349095"/>
    <lineage>
        <taxon>Bacteria</taxon>
        <taxon>Bacillati</taxon>
        <taxon>Bacillota</taxon>
        <taxon>Negativicutes</taxon>
        <taxon>Veillonellales</taxon>
        <taxon>Veillonellaceae</taxon>
        <taxon>Megasphaera</taxon>
    </lineage>
</organism>
<sequence>MHCKNIGIYVLALVLLVIGLYRHDYIYVWQKASTICLECIGIG</sequence>
<dbReference type="AlphaFoldDB" id="A0A1G9XQN3"/>
<accession>A0A1G9XQN3</accession>
<proteinExistence type="predicted"/>
<evidence type="ECO:0000313" key="3">
    <source>
        <dbReference type="Proteomes" id="UP000199309"/>
    </source>
</evidence>